<evidence type="ECO:0000313" key="4">
    <source>
        <dbReference type="Proteomes" id="UP000019426"/>
    </source>
</evidence>
<dbReference type="Gene3D" id="1.10.3920.10">
    <property type="entry name" value="PA2201 C-terminal domain-like"/>
    <property type="match status" value="1"/>
</dbReference>
<proteinExistence type="predicted"/>
<dbReference type="InterPro" id="IPR015025">
    <property type="entry name" value="PoNi_C"/>
</dbReference>
<dbReference type="SUPFAM" id="SSF140731">
    <property type="entry name" value="PA2201 C-terminal domain-like"/>
    <property type="match status" value="1"/>
</dbReference>
<organism evidence="3 4">
    <name type="scientific">Clostridium bornimense</name>
    <dbReference type="NCBI Taxonomy" id="1216932"/>
    <lineage>
        <taxon>Bacteria</taxon>
        <taxon>Bacillati</taxon>
        <taxon>Bacillota</taxon>
        <taxon>Clostridia</taxon>
        <taxon>Eubacteriales</taxon>
        <taxon>Clostridiaceae</taxon>
        <taxon>Clostridium</taxon>
    </lineage>
</organism>
<feature type="domain" description="PoNi N-terminal" evidence="1">
    <location>
        <begin position="2"/>
        <end position="109"/>
    </location>
</feature>
<dbReference type="RefSeq" id="WP_044035856.1">
    <property type="nucleotide sequence ID" value="NZ_HG917868.1"/>
</dbReference>
<dbReference type="eggNOG" id="ENOG5032RP7">
    <property type="taxonomic scope" value="Bacteria"/>
</dbReference>
<evidence type="ECO:0000313" key="3">
    <source>
        <dbReference type="EMBL" id="CDM67395.1"/>
    </source>
</evidence>
<dbReference type="PATRIC" id="fig|1216932.3.peg.205"/>
<dbReference type="Proteomes" id="UP000019426">
    <property type="component" value="Chromosome M2/40_rep1"/>
</dbReference>
<keyword evidence="4" id="KW-1185">Reference proteome</keyword>
<protein>
    <recommendedName>
        <fullName evidence="5">PoNi C-terminal domain-containing protein</fullName>
    </recommendedName>
</protein>
<feature type="domain" description="PoNi C-terminal" evidence="2">
    <location>
        <begin position="156"/>
        <end position="221"/>
    </location>
</feature>
<dbReference type="STRING" id="1216932.CM240_0225"/>
<dbReference type="EMBL" id="HG917868">
    <property type="protein sequence ID" value="CDM67395.1"/>
    <property type="molecule type" value="Genomic_DNA"/>
</dbReference>
<reference evidence="3 4" key="1">
    <citation type="submission" date="2013-11" db="EMBL/GenBank/DDBJ databases">
        <title>Complete genome sequence of Clostridum sp. M2/40.</title>
        <authorList>
            <person name="Wibberg D."/>
            <person name="Puehler A."/>
            <person name="Schlueter A."/>
        </authorList>
    </citation>
    <scope>NUCLEOTIDE SEQUENCE [LARGE SCALE GENOMIC DNA]</scope>
    <source>
        <strain evidence="4">M2/40</strain>
    </source>
</reference>
<dbReference type="InterPro" id="IPR015024">
    <property type="entry name" value="PoNi_N"/>
</dbReference>
<dbReference type="HOGENOM" id="CLU_071487_2_0_9"/>
<dbReference type="Pfam" id="PF08929">
    <property type="entry name" value="PoNi_C"/>
    <property type="match status" value="1"/>
</dbReference>
<name>W6SCT6_9CLOT</name>
<dbReference type="AlphaFoldDB" id="W6SCT6"/>
<dbReference type="OrthoDB" id="2067926at2"/>
<dbReference type="Pfam" id="PF08928">
    <property type="entry name" value="PoNi_N"/>
    <property type="match status" value="1"/>
</dbReference>
<gene>
    <name evidence="3" type="ORF">CM240_0225</name>
</gene>
<evidence type="ECO:0000259" key="1">
    <source>
        <dbReference type="Pfam" id="PF08928"/>
    </source>
</evidence>
<evidence type="ECO:0000259" key="2">
    <source>
        <dbReference type="Pfam" id="PF08929"/>
    </source>
</evidence>
<evidence type="ECO:0008006" key="5">
    <source>
        <dbReference type="Google" id="ProtNLM"/>
    </source>
</evidence>
<sequence>MRDNIKDINYFKKKYQSENNRIEKFKNAILELDKTNVNGIKIGKIHLSNLYMNCVKLTYSMGYSCDKVFEYYVEYLKYYTDVCLSNDSIYDIIDILSIGVLFIKKKNIFIEYLRRIMKDSFIEDGLIICLFQYLENGKIQKERSQFDYFNDLCVTNEKEMVLINELNKWYHEHYDAYWYNSHKSVNDTYCGYWCFEVAALAKIFNVDDTCLKSNKFYPYDLAHYELI</sequence>
<accession>W6SCT6</accession>
<dbReference type="InterPro" id="IPR028983">
    <property type="entry name" value="PA2201-like_C"/>
</dbReference>
<dbReference type="KEGG" id="clt:CM240_0225"/>